<accession>A0ABR1RM32</accession>
<protein>
    <submittedName>
        <fullName evidence="2">Uncharacterized protein</fullName>
    </submittedName>
</protein>
<organism evidence="2 3">
    <name type="scientific">Apiospora marii</name>
    <dbReference type="NCBI Taxonomy" id="335849"/>
    <lineage>
        <taxon>Eukaryota</taxon>
        <taxon>Fungi</taxon>
        <taxon>Dikarya</taxon>
        <taxon>Ascomycota</taxon>
        <taxon>Pezizomycotina</taxon>
        <taxon>Sordariomycetes</taxon>
        <taxon>Xylariomycetidae</taxon>
        <taxon>Amphisphaeriales</taxon>
        <taxon>Apiosporaceae</taxon>
        <taxon>Apiospora</taxon>
    </lineage>
</organism>
<comment type="caution">
    <text evidence="2">The sequence shown here is derived from an EMBL/GenBank/DDBJ whole genome shotgun (WGS) entry which is preliminary data.</text>
</comment>
<dbReference type="EMBL" id="JAQQWI010000012">
    <property type="protein sequence ID" value="KAK8015998.1"/>
    <property type="molecule type" value="Genomic_DNA"/>
</dbReference>
<feature type="compositionally biased region" description="Polar residues" evidence="1">
    <location>
        <begin position="1"/>
        <end position="12"/>
    </location>
</feature>
<gene>
    <name evidence="2" type="ORF">PG991_008886</name>
</gene>
<feature type="region of interest" description="Disordered" evidence="1">
    <location>
        <begin position="67"/>
        <end position="94"/>
    </location>
</feature>
<feature type="compositionally biased region" description="Basic and acidic residues" evidence="1">
    <location>
        <begin position="13"/>
        <end position="25"/>
    </location>
</feature>
<sequence>MHVHSVANTRNETTNRRSGKTETADPHVTIYLGTGKDHMNLHGHFYVRWPEPPSPTASERELDRLRRKAFQTTPYELMDKRDRRKSPSKITSSKWEARNPELWAWDPSGTKVRDLRGQAIRNLDKW</sequence>
<proteinExistence type="predicted"/>
<evidence type="ECO:0000313" key="3">
    <source>
        <dbReference type="Proteomes" id="UP001396898"/>
    </source>
</evidence>
<dbReference type="Proteomes" id="UP001396898">
    <property type="component" value="Unassembled WGS sequence"/>
</dbReference>
<feature type="region of interest" description="Disordered" evidence="1">
    <location>
        <begin position="1"/>
        <end position="27"/>
    </location>
</feature>
<keyword evidence="3" id="KW-1185">Reference proteome</keyword>
<evidence type="ECO:0000256" key="1">
    <source>
        <dbReference type="SAM" id="MobiDB-lite"/>
    </source>
</evidence>
<reference evidence="2 3" key="1">
    <citation type="submission" date="2023-01" db="EMBL/GenBank/DDBJ databases">
        <title>Analysis of 21 Apiospora genomes using comparative genomics revels a genus with tremendous synthesis potential of carbohydrate active enzymes and secondary metabolites.</title>
        <authorList>
            <person name="Sorensen T."/>
        </authorList>
    </citation>
    <scope>NUCLEOTIDE SEQUENCE [LARGE SCALE GENOMIC DNA]</scope>
    <source>
        <strain evidence="2 3">CBS 20057</strain>
    </source>
</reference>
<name>A0ABR1RM32_9PEZI</name>
<evidence type="ECO:0000313" key="2">
    <source>
        <dbReference type="EMBL" id="KAK8015998.1"/>
    </source>
</evidence>